<keyword evidence="1" id="KW-0732">Signal</keyword>
<organism evidence="2 3">
    <name type="scientific">Flectobacillus roseus</name>
    <dbReference type="NCBI Taxonomy" id="502259"/>
    <lineage>
        <taxon>Bacteria</taxon>
        <taxon>Pseudomonadati</taxon>
        <taxon>Bacteroidota</taxon>
        <taxon>Cytophagia</taxon>
        <taxon>Cytophagales</taxon>
        <taxon>Flectobacillaceae</taxon>
        <taxon>Flectobacillus</taxon>
    </lineage>
</organism>
<reference evidence="2 3" key="1">
    <citation type="submission" date="2023-05" db="EMBL/GenBank/DDBJ databases">
        <title>Novel species of genus Flectobacillus isolated from stream in China.</title>
        <authorList>
            <person name="Lu H."/>
        </authorList>
    </citation>
    <scope>NUCLEOTIDE SEQUENCE [LARGE SCALE GENOMIC DNA]</scope>
    <source>
        <strain evidence="2 3">KCTC 42575</strain>
    </source>
</reference>
<keyword evidence="3" id="KW-1185">Reference proteome</keyword>
<dbReference type="RefSeq" id="WP_205749673.1">
    <property type="nucleotide sequence ID" value="NZ_JASHIF010000007.1"/>
</dbReference>
<comment type="caution">
    <text evidence="2">The sequence shown here is derived from an EMBL/GenBank/DDBJ whole genome shotgun (WGS) entry which is preliminary data.</text>
</comment>
<sequence length="159" mass="17771">MKTKFLFIALVFALVSTVSYRSNAQLYKSALGLRLGAANGITFKTFVNKNAAFEAIGTFRYRGFGLTGLYEVHGRAFNSRDFNWFIGGGGHVYTWGDDRPSWLTGDKRTVLGLDGILGLEGKVRTIPLAISLDWKPTVNIINYSGFWGDEFALSFRYTF</sequence>
<feature type="signal peptide" evidence="1">
    <location>
        <begin position="1"/>
        <end position="24"/>
    </location>
</feature>
<evidence type="ECO:0000313" key="2">
    <source>
        <dbReference type="EMBL" id="MDI9859111.1"/>
    </source>
</evidence>
<proteinExistence type="predicted"/>
<name>A0ABT6Y6F4_9BACT</name>
<dbReference type="Proteomes" id="UP001236507">
    <property type="component" value="Unassembled WGS sequence"/>
</dbReference>
<evidence type="ECO:0008006" key="4">
    <source>
        <dbReference type="Google" id="ProtNLM"/>
    </source>
</evidence>
<dbReference type="EMBL" id="JASHIF010000007">
    <property type="protein sequence ID" value="MDI9859111.1"/>
    <property type="molecule type" value="Genomic_DNA"/>
</dbReference>
<evidence type="ECO:0000313" key="3">
    <source>
        <dbReference type="Proteomes" id="UP001236507"/>
    </source>
</evidence>
<accession>A0ABT6Y6F4</accession>
<evidence type="ECO:0000256" key="1">
    <source>
        <dbReference type="SAM" id="SignalP"/>
    </source>
</evidence>
<protein>
    <recommendedName>
        <fullName evidence="4">DUF3575 domain-containing protein</fullName>
    </recommendedName>
</protein>
<gene>
    <name evidence="2" type="ORF">QM524_07825</name>
</gene>
<feature type="chain" id="PRO_5045761694" description="DUF3575 domain-containing protein" evidence="1">
    <location>
        <begin position="25"/>
        <end position="159"/>
    </location>
</feature>